<dbReference type="STRING" id="1609559.TQ32_03475"/>
<evidence type="ECO:0000313" key="2">
    <source>
        <dbReference type="EMBL" id="AMM53645.1"/>
    </source>
</evidence>
<dbReference type="PATRIC" id="fig|1609559.3.peg.725"/>
<dbReference type="Pfam" id="PF13649">
    <property type="entry name" value="Methyltransf_25"/>
    <property type="match status" value="1"/>
</dbReference>
<dbReference type="RefSeq" id="WP_068321045.1">
    <property type="nucleotide sequence ID" value="NZ_CP010835.1"/>
</dbReference>
<dbReference type="EMBL" id="CP010835">
    <property type="protein sequence ID" value="AMM53645.1"/>
    <property type="molecule type" value="Genomic_DNA"/>
</dbReference>
<dbReference type="AlphaFoldDB" id="A0A127B8S5"/>
<evidence type="ECO:0000259" key="1">
    <source>
        <dbReference type="Pfam" id="PF13649"/>
    </source>
</evidence>
<accession>A0A127B8S5</accession>
<keyword evidence="2" id="KW-0489">Methyltransferase</keyword>
<dbReference type="OrthoDB" id="84950at2157"/>
<organism evidence="2 3">
    <name type="scientific">Pyrococcus kukulkanii</name>
    <dbReference type="NCBI Taxonomy" id="1609559"/>
    <lineage>
        <taxon>Archaea</taxon>
        <taxon>Methanobacteriati</taxon>
        <taxon>Methanobacteriota</taxon>
        <taxon>Thermococci</taxon>
        <taxon>Thermococcales</taxon>
        <taxon>Thermococcaceae</taxon>
        <taxon>Pyrococcus</taxon>
    </lineage>
</organism>
<dbReference type="InterPro" id="IPR029063">
    <property type="entry name" value="SAM-dependent_MTases_sf"/>
</dbReference>
<dbReference type="GO" id="GO:0008168">
    <property type="term" value="F:methyltransferase activity"/>
    <property type="evidence" value="ECO:0007669"/>
    <property type="project" value="UniProtKB-KW"/>
</dbReference>
<name>A0A127B8S5_9EURY</name>
<dbReference type="SUPFAM" id="SSF53335">
    <property type="entry name" value="S-adenosyl-L-methionine-dependent methyltransferases"/>
    <property type="match status" value="1"/>
</dbReference>
<dbReference type="KEGG" id="pyc:TQ32_03475"/>
<gene>
    <name evidence="2" type="ORF">TQ32_03475</name>
</gene>
<dbReference type="InterPro" id="IPR041698">
    <property type="entry name" value="Methyltransf_25"/>
</dbReference>
<sequence>MSLEELYRYLRWRMDPKDEGARKRFQRIVEVAKKLALPENGRILDICAGTGIAGVAFALATNASKLTILDARRDDLEKVYEWIRISGREVQVDKVVGDARSVHELVGEHDIAVLWGLTMPHFDAFDAIKLFASVALTLSKEGYFIIEETDRVYGIMYMVGYKDFLVESEGEGYQLVSVHSGYDKRRGAFKRTYYKLPGFEKVTEEYHRLWDLASQLAIGSIFFKEYKLLDRFQHGVQGVSDVIVFRKPRKNVAEEIIHSPPSTF</sequence>
<evidence type="ECO:0000313" key="3">
    <source>
        <dbReference type="Proteomes" id="UP000070587"/>
    </source>
</evidence>
<keyword evidence="2" id="KW-0808">Transferase</keyword>
<protein>
    <submittedName>
        <fullName evidence="2">SAM-dependent methyltransferase</fullName>
    </submittedName>
</protein>
<reference evidence="2 3" key="2">
    <citation type="journal article" date="2016" name="Int. J. Syst. Evol. Microbiol.">
        <title>Pyrococcus kukulkanii sp. nov., a hyperthermophilic, piezophilic archaeon isolated from a deep-sea hydrothermal vent.</title>
        <authorList>
            <person name="Callac N."/>
            <person name="Oger P."/>
            <person name="Lesongeur F."/>
            <person name="Rattray J.E."/>
            <person name="Vannier P."/>
            <person name="Michoud G."/>
            <person name="Beauverger M."/>
            <person name="Gayet N."/>
            <person name="Rouxel O."/>
            <person name="Jebbar M."/>
            <person name="Godfroy A."/>
        </authorList>
    </citation>
    <scope>NUCLEOTIDE SEQUENCE [LARGE SCALE GENOMIC DNA]</scope>
    <source>
        <strain evidence="2 3">NCB100</strain>
    </source>
</reference>
<dbReference type="GO" id="GO:0032259">
    <property type="term" value="P:methylation"/>
    <property type="evidence" value="ECO:0007669"/>
    <property type="project" value="UniProtKB-KW"/>
</dbReference>
<dbReference type="Gene3D" id="3.40.50.150">
    <property type="entry name" value="Vaccinia Virus protein VP39"/>
    <property type="match status" value="1"/>
</dbReference>
<dbReference type="Proteomes" id="UP000070587">
    <property type="component" value="Chromosome"/>
</dbReference>
<feature type="domain" description="Methyltransferase" evidence="1">
    <location>
        <begin position="43"/>
        <end position="142"/>
    </location>
</feature>
<dbReference type="GeneID" id="28490865"/>
<dbReference type="CDD" id="cd02440">
    <property type="entry name" value="AdoMet_MTases"/>
    <property type="match status" value="1"/>
</dbReference>
<proteinExistence type="predicted"/>
<reference evidence="3" key="1">
    <citation type="submission" date="2015-02" db="EMBL/GenBank/DDBJ databases">
        <title>Pyrococcus kukulkanii sp. nov., a novel hyperthermophilic archaeon isolated from a deep-sea hydrothermal vent at the Guaymas Basin.</title>
        <authorList>
            <person name="Oger P.M."/>
            <person name="Callac N."/>
            <person name="Jebbar M."/>
            <person name="Godfroy A."/>
        </authorList>
    </citation>
    <scope>NUCLEOTIDE SEQUENCE [LARGE SCALE GENOMIC DNA]</scope>
    <source>
        <strain evidence="3">NCB100</strain>
    </source>
</reference>